<keyword evidence="2" id="KW-1185">Reference proteome</keyword>
<dbReference type="AlphaFoldDB" id="A0AA37QED9"/>
<dbReference type="EMBL" id="BRXS01000008">
    <property type="protein sequence ID" value="GLC28276.1"/>
    <property type="molecule type" value="Genomic_DNA"/>
</dbReference>
<evidence type="ECO:0000313" key="1">
    <source>
        <dbReference type="EMBL" id="GLC28276.1"/>
    </source>
</evidence>
<sequence>MPLIPADLAWRRFRRHYTPFLQLAEVVGENHWRRMRAHGVPADRVRAFRRAVPLPSVAPFELVQSLPEVVERRGVLARADRALVEGALQGVASLDVPVTALDTVTAFFGAWRREKRVYRLTPELAAELRDVPWPGAYPCAHFRLPDAGVVLEVPADPARGEPARTLTAHVDLSVLESPTVATRLAVLVHELEMSADMLRLRPLAIIELGGGTLGDAVGAIRHAVAETHAARGAPDHSHLPARERAVLDATDAWDETSPAARLAVNTLLYVLGEPDVVRTVADARAQGPRLVRHLRAAPPPACDQRPEARRAADLAEPDVYLVGTRYAAAVRRHGIAAAAREHGTAMGGRPGPASPPGRTVRPHLRAAHWHLYWVGPGRTTPALRFIPTTVVHGEETARREAVAPVVRLVG</sequence>
<proteinExistence type="predicted"/>
<evidence type="ECO:0000313" key="2">
    <source>
        <dbReference type="Proteomes" id="UP001161325"/>
    </source>
</evidence>
<dbReference type="Proteomes" id="UP001161325">
    <property type="component" value="Unassembled WGS sequence"/>
</dbReference>
<dbReference type="Pfam" id="PF26125">
    <property type="entry name" value="AcrVA2-like"/>
    <property type="match status" value="1"/>
</dbReference>
<reference evidence="1" key="1">
    <citation type="submission" date="2022-08" db="EMBL/GenBank/DDBJ databases">
        <title>Draft genome sequencing of Roseisolibacter agri AW1220.</title>
        <authorList>
            <person name="Tobiishi Y."/>
            <person name="Tonouchi A."/>
        </authorList>
    </citation>
    <scope>NUCLEOTIDE SEQUENCE</scope>
    <source>
        <strain evidence="1">AW1220</strain>
    </source>
</reference>
<protein>
    <submittedName>
        <fullName evidence="1">Uncharacterized protein</fullName>
    </submittedName>
</protein>
<accession>A0AA37QED9</accession>
<organism evidence="1 2">
    <name type="scientific">Roseisolibacter agri</name>
    <dbReference type="NCBI Taxonomy" id="2014610"/>
    <lineage>
        <taxon>Bacteria</taxon>
        <taxon>Pseudomonadati</taxon>
        <taxon>Gemmatimonadota</taxon>
        <taxon>Gemmatimonadia</taxon>
        <taxon>Gemmatimonadales</taxon>
        <taxon>Gemmatimonadaceae</taxon>
        <taxon>Roseisolibacter</taxon>
    </lineage>
</organism>
<dbReference type="InterPro" id="IPR058915">
    <property type="entry name" value="AcrVA2-like"/>
</dbReference>
<gene>
    <name evidence="1" type="ORF">rosag_47890</name>
</gene>
<name>A0AA37QED9_9BACT</name>
<comment type="caution">
    <text evidence="1">The sequence shown here is derived from an EMBL/GenBank/DDBJ whole genome shotgun (WGS) entry which is preliminary data.</text>
</comment>